<evidence type="ECO:0000256" key="2">
    <source>
        <dbReference type="ARBA" id="ARBA00004123"/>
    </source>
</evidence>
<evidence type="ECO:0000256" key="5">
    <source>
        <dbReference type="ARBA" id="ARBA00022728"/>
    </source>
</evidence>
<evidence type="ECO:0000313" key="19">
    <source>
        <dbReference type="Proteomes" id="UP000193986"/>
    </source>
</evidence>
<comment type="subcellular location">
    <subcellularLocation>
        <location evidence="2">Nucleus</location>
    </subcellularLocation>
</comment>
<comment type="caution">
    <text evidence="18">The sequence shown here is derived from an EMBL/GenBank/DDBJ whole genome shotgun (WGS) entry which is preliminary data.</text>
</comment>
<dbReference type="InterPro" id="IPR002130">
    <property type="entry name" value="Cyclophilin-type_PPIase_dom"/>
</dbReference>
<dbReference type="PRINTS" id="PR00153">
    <property type="entry name" value="CSAPPISMRASE"/>
</dbReference>
<gene>
    <name evidence="18" type="ORF">BCR39DRAFT_591509</name>
</gene>
<dbReference type="InterPro" id="IPR044666">
    <property type="entry name" value="Cyclophilin_A-like"/>
</dbReference>
<dbReference type="GO" id="GO:0003755">
    <property type="term" value="F:peptidyl-prolyl cis-trans isomerase activity"/>
    <property type="evidence" value="ECO:0007669"/>
    <property type="project" value="UniProtKB-KW"/>
</dbReference>
<feature type="compositionally biased region" description="Basic and acidic residues" evidence="16">
    <location>
        <begin position="300"/>
        <end position="314"/>
    </location>
</feature>
<evidence type="ECO:0000256" key="9">
    <source>
        <dbReference type="ARBA" id="ARBA00023242"/>
    </source>
</evidence>
<dbReference type="Proteomes" id="UP000193986">
    <property type="component" value="Unassembled WGS sequence"/>
</dbReference>
<comment type="catalytic activity">
    <reaction evidence="1">
        <text>[protein]-peptidylproline (omega=180) = [protein]-peptidylproline (omega=0)</text>
        <dbReference type="Rhea" id="RHEA:16237"/>
        <dbReference type="Rhea" id="RHEA-COMP:10747"/>
        <dbReference type="Rhea" id="RHEA-COMP:10748"/>
        <dbReference type="ChEBI" id="CHEBI:83833"/>
        <dbReference type="ChEBI" id="CHEBI:83834"/>
        <dbReference type="EC" id="5.2.1.8"/>
    </reaction>
</comment>
<evidence type="ECO:0000259" key="17">
    <source>
        <dbReference type="PROSITE" id="PS50072"/>
    </source>
</evidence>
<accession>A0A1Y2AGQ4</accession>
<keyword evidence="5" id="KW-0507">mRNA processing</keyword>
<dbReference type="SUPFAM" id="SSF50891">
    <property type="entry name" value="Cyclophilin-like"/>
    <property type="match status" value="1"/>
</dbReference>
<comment type="function">
    <text evidence="11">PPIases accelerate the folding of proteins. It catalyzes the cis-trans isomerization of proline imidic peptide bonds in oligopeptides. Involved in pre-mRNA splicing.</text>
</comment>
<keyword evidence="6" id="KW-0697">Rotamase</keyword>
<evidence type="ECO:0000256" key="6">
    <source>
        <dbReference type="ARBA" id="ARBA00023110"/>
    </source>
</evidence>
<dbReference type="Pfam" id="PF00160">
    <property type="entry name" value="Pro_isomerase"/>
    <property type="match status" value="1"/>
</dbReference>
<feature type="compositionally biased region" description="Basic and acidic residues" evidence="16">
    <location>
        <begin position="186"/>
        <end position="202"/>
    </location>
</feature>
<evidence type="ECO:0000256" key="1">
    <source>
        <dbReference type="ARBA" id="ARBA00000971"/>
    </source>
</evidence>
<dbReference type="EC" id="5.2.1.8" evidence="4"/>
<evidence type="ECO:0000256" key="12">
    <source>
        <dbReference type="ARBA" id="ARBA00067721"/>
    </source>
</evidence>
<comment type="similarity">
    <text evidence="10">Belongs to the cyclophilin-type PPIase family. CWC27 subfamily.</text>
</comment>
<organism evidence="18 19">
    <name type="scientific">Naematelia encephala</name>
    <dbReference type="NCBI Taxonomy" id="71784"/>
    <lineage>
        <taxon>Eukaryota</taxon>
        <taxon>Fungi</taxon>
        <taxon>Dikarya</taxon>
        <taxon>Basidiomycota</taxon>
        <taxon>Agaricomycotina</taxon>
        <taxon>Tremellomycetes</taxon>
        <taxon>Tremellales</taxon>
        <taxon>Naemateliaceae</taxon>
        <taxon>Naematelia</taxon>
    </lineage>
</organism>
<evidence type="ECO:0000256" key="10">
    <source>
        <dbReference type="ARBA" id="ARBA00038509"/>
    </source>
</evidence>
<evidence type="ECO:0000256" key="14">
    <source>
        <dbReference type="ARBA" id="ARBA00082698"/>
    </source>
</evidence>
<evidence type="ECO:0000256" key="8">
    <source>
        <dbReference type="ARBA" id="ARBA00023235"/>
    </source>
</evidence>
<dbReference type="Gene3D" id="2.40.100.10">
    <property type="entry name" value="Cyclophilin-like"/>
    <property type="match status" value="1"/>
</dbReference>
<feature type="region of interest" description="Disordered" evidence="16">
    <location>
        <begin position="430"/>
        <end position="474"/>
    </location>
</feature>
<keyword evidence="8" id="KW-0413">Isomerase</keyword>
<reference evidence="18 19" key="1">
    <citation type="submission" date="2016-07" db="EMBL/GenBank/DDBJ databases">
        <title>Pervasive Adenine N6-methylation of Active Genes in Fungi.</title>
        <authorList>
            <consortium name="DOE Joint Genome Institute"/>
            <person name="Mondo S.J."/>
            <person name="Dannebaum R.O."/>
            <person name="Kuo R.C."/>
            <person name="Labutti K."/>
            <person name="Haridas S."/>
            <person name="Kuo A."/>
            <person name="Salamov A."/>
            <person name="Ahrendt S.R."/>
            <person name="Lipzen A."/>
            <person name="Sullivan W."/>
            <person name="Andreopoulos W.B."/>
            <person name="Clum A."/>
            <person name="Lindquist E."/>
            <person name="Daum C."/>
            <person name="Ramamoorthy G.K."/>
            <person name="Gryganskyi A."/>
            <person name="Culley D."/>
            <person name="Magnuson J.K."/>
            <person name="James T.Y."/>
            <person name="O'Malley M.A."/>
            <person name="Stajich J.E."/>
            <person name="Spatafora J.W."/>
            <person name="Visel A."/>
            <person name="Grigoriev I.V."/>
        </authorList>
    </citation>
    <scope>NUCLEOTIDE SEQUENCE [LARGE SCALE GENOMIC DNA]</scope>
    <source>
        <strain evidence="18 19">68-887.2</strain>
    </source>
</reference>
<dbReference type="OrthoDB" id="442970at2759"/>
<dbReference type="GO" id="GO:0071013">
    <property type="term" value="C:catalytic step 2 spliceosome"/>
    <property type="evidence" value="ECO:0007669"/>
    <property type="project" value="TreeGrafter"/>
</dbReference>
<feature type="domain" description="PPIase cyclophilin-type" evidence="17">
    <location>
        <begin position="18"/>
        <end position="167"/>
    </location>
</feature>
<keyword evidence="9" id="KW-0539">Nucleus</keyword>
<evidence type="ECO:0000256" key="15">
    <source>
        <dbReference type="ARBA" id="ARBA00083804"/>
    </source>
</evidence>
<evidence type="ECO:0000256" key="16">
    <source>
        <dbReference type="SAM" id="MobiDB-lite"/>
    </source>
</evidence>
<feature type="region of interest" description="Disordered" evidence="16">
    <location>
        <begin position="238"/>
        <end position="411"/>
    </location>
</feature>
<name>A0A1Y2AGQ4_9TREE</name>
<dbReference type="GO" id="GO:0008380">
    <property type="term" value="P:RNA splicing"/>
    <property type="evidence" value="ECO:0007669"/>
    <property type="project" value="UniProtKB-KW"/>
</dbReference>
<protein>
    <recommendedName>
        <fullName evidence="13">Peptidyl-prolyl isomerase CWC27</fullName>
        <ecNumber evidence="4">5.2.1.8</ecNumber>
    </recommendedName>
    <alternativeName>
        <fullName evidence="12">Peptidyl-prolyl isomerase cwc27</fullName>
    </alternativeName>
    <alternativeName>
        <fullName evidence="14 15">Rotamase CWC27</fullName>
    </alternativeName>
</protein>
<feature type="compositionally biased region" description="Acidic residues" evidence="16">
    <location>
        <begin position="382"/>
        <end position="411"/>
    </location>
</feature>
<feature type="compositionally biased region" description="Basic and acidic residues" evidence="16">
    <location>
        <begin position="266"/>
        <end position="292"/>
    </location>
</feature>
<dbReference type="PROSITE" id="PS50072">
    <property type="entry name" value="CSA_PPIASE_2"/>
    <property type="match status" value="1"/>
</dbReference>
<dbReference type="STRING" id="71784.A0A1Y2AGQ4"/>
<evidence type="ECO:0000256" key="7">
    <source>
        <dbReference type="ARBA" id="ARBA00023187"/>
    </source>
</evidence>
<dbReference type="PANTHER" id="PTHR45625:SF6">
    <property type="entry name" value="SPLICEOSOME-ASSOCIATED PROTEIN CWC27 HOMOLOG"/>
    <property type="match status" value="1"/>
</dbReference>
<feature type="compositionally biased region" description="Basic and acidic residues" evidence="16">
    <location>
        <begin position="441"/>
        <end position="465"/>
    </location>
</feature>
<keyword evidence="5" id="KW-0747">Spliceosome</keyword>
<sequence length="474" mass="53652">MSNLYATEPATNGKVILDTTAGEIEVELWGRECPQAVRNFLQLTMEGYYDGVIFHRVVPGFIVQSGDPTGTGMGGESIYGEPFADEIHGRLRFNRRGLLGMANNGKRNTNSSQFFFTLDRADELTGKHTLFGKITGNTIFNVLNIGQLELDAEERPKVPPKIRGIRIVENPFEDIVPRITAAERRAQQQARIEAKKDMEQREKRSRAKKNTGLLSFGEAEEIVPDAVTVKKKGMGRQDLVDPADAAPVKPAEKYVDLPPSLQDIGVGDRSRKAVDLKEIRAQHEREKGKDSAARQAEIQRMQEDLRKLKKRQGDGSDSDSDSSTTRRKKRRAGPSYLEQELSRYSQGRGRAAAKAGNRRGRRDEEDDLLLEMSRFSKRVVMDDNDDGSMDEEGEREGGEEEEDETLEVDDDVGWMKHKLKFMVDEKELTRRAEEEYAVIDPRAKARQLAEDQRKEKEGQRRDMRTAADVGRQKR</sequence>
<comment type="subunit">
    <text evidence="3">Associated with the spliceosome.</text>
</comment>
<dbReference type="FunFam" id="2.40.100.10:FF:000007">
    <property type="entry name" value="Peptidyl-prolyl cis-trans isomerase CWC27 homolog"/>
    <property type="match status" value="1"/>
</dbReference>
<dbReference type="FunCoup" id="A0A1Y2AGQ4">
    <property type="interactions" value="293"/>
</dbReference>
<feature type="region of interest" description="Disordered" evidence="16">
    <location>
        <begin position="186"/>
        <end position="209"/>
    </location>
</feature>
<feature type="compositionally biased region" description="Low complexity" evidence="16">
    <location>
        <begin position="240"/>
        <end position="249"/>
    </location>
</feature>
<proteinExistence type="inferred from homology"/>
<dbReference type="InParanoid" id="A0A1Y2AGQ4"/>
<dbReference type="EMBL" id="MCFC01000105">
    <property type="protein sequence ID" value="ORY21759.1"/>
    <property type="molecule type" value="Genomic_DNA"/>
</dbReference>
<evidence type="ECO:0000256" key="13">
    <source>
        <dbReference type="ARBA" id="ARBA00071024"/>
    </source>
</evidence>
<keyword evidence="19" id="KW-1185">Reference proteome</keyword>
<evidence type="ECO:0000256" key="11">
    <source>
        <dbReference type="ARBA" id="ARBA00055615"/>
    </source>
</evidence>
<dbReference type="InterPro" id="IPR029000">
    <property type="entry name" value="Cyclophilin-like_dom_sf"/>
</dbReference>
<evidence type="ECO:0000256" key="4">
    <source>
        <dbReference type="ARBA" id="ARBA00013194"/>
    </source>
</evidence>
<evidence type="ECO:0000313" key="18">
    <source>
        <dbReference type="EMBL" id="ORY21759.1"/>
    </source>
</evidence>
<dbReference type="PANTHER" id="PTHR45625">
    <property type="entry name" value="PEPTIDYL-PROLYL CIS-TRANS ISOMERASE-RELATED"/>
    <property type="match status" value="1"/>
</dbReference>
<keyword evidence="7" id="KW-0508">mRNA splicing</keyword>
<evidence type="ECO:0000256" key="3">
    <source>
        <dbReference type="ARBA" id="ARBA00011524"/>
    </source>
</evidence>
<dbReference type="CDD" id="cd01925">
    <property type="entry name" value="cyclophilin_CeCYP16-like"/>
    <property type="match status" value="1"/>
</dbReference>
<dbReference type="AlphaFoldDB" id="A0A1Y2AGQ4"/>